<name>G8R8C4_OWEHD</name>
<dbReference type="InterPro" id="IPR036890">
    <property type="entry name" value="HATPase_C_sf"/>
</dbReference>
<dbReference type="HOGENOM" id="CLU_028525_0_0_10"/>
<dbReference type="PATRIC" id="fig|926562.3.peg.2565"/>
<organism evidence="5 6">
    <name type="scientific">Owenweeksia hongkongensis (strain DSM 17368 / CIP 108786 / JCM 12287 / NRRL B-23963 / UST20020801)</name>
    <dbReference type="NCBI Taxonomy" id="926562"/>
    <lineage>
        <taxon>Bacteria</taxon>
        <taxon>Pseudomonadati</taxon>
        <taxon>Bacteroidota</taxon>
        <taxon>Flavobacteriia</taxon>
        <taxon>Flavobacteriales</taxon>
        <taxon>Owenweeksiaceae</taxon>
        <taxon>Owenweeksia</taxon>
    </lineage>
</organism>
<feature type="coiled-coil region" evidence="1">
    <location>
        <begin position="383"/>
        <end position="438"/>
    </location>
</feature>
<proteinExistence type="predicted"/>
<dbReference type="GO" id="GO:0016020">
    <property type="term" value="C:membrane"/>
    <property type="evidence" value="ECO:0007669"/>
    <property type="project" value="InterPro"/>
</dbReference>
<dbReference type="EMBL" id="CP003156">
    <property type="protein sequence ID" value="AEV33517.1"/>
    <property type="molecule type" value="Genomic_DNA"/>
</dbReference>
<dbReference type="Pfam" id="PF06580">
    <property type="entry name" value="His_kinase"/>
    <property type="match status" value="1"/>
</dbReference>
<dbReference type="AlphaFoldDB" id="G8R8C4"/>
<feature type="domain" description="Signal transduction histidine kinase internal region" evidence="3">
    <location>
        <begin position="438"/>
        <end position="517"/>
    </location>
</feature>
<evidence type="ECO:0000313" key="5">
    <source>
        <dbReference type="EMBL" id="AEV33517.1"/>
    </source>
</evidence>
<dbReference type="eggNOG" id="COG2972">
    <property type="taxonomic scope" value="Bacteria"/>
</dbReference>
<feature type="transmembrane region" description="Helical" evidence="2">
    <location>
        <begin position="345"/>
        <end position="365"/>
    </location>
</feature>
<keyword evidence="1" id="KW-0175">Coiled coil</keyword>
<feature type="transmembrane region" description="Helical" evidence="2">
    <location>
        <begin position="223"/>
        <end position="240"/>
    </location>
</feature>
<sequence length="645" mass="75490">MVSQIREYIYVDSFATYSSMPLPDSLHGQLPIIPNDNLYHTLAVNLYNDMDDTVDLFVGVRGNEYWQFNQISATGERYTTQAGAFVPYRTISFPNNRYVVKTSLAPREHYSWTLNTWNISSRDASTKAVYIATARNMYWHELVKDEYHKVPMAVSVFFQGAIWIMMFYMFFLYFQNNRDRAYLYYGLYMMFAMYYLLQKVAGDGPFYFVFGENPMIRYVLNEPVQWMIYFFYNLFVISFLEIQRHSYRLYKFLIGLNVAYVLYLVGESTYFILTFDKEVQSMLFIVSRVIALVISFITIIYIFIVVKGPLVKYIISGSIVFVLSAMLSMFYSLQVSWLPETGLHPISFMQLGILAEILLFSLGLGRRINLMSTEKEEVQQAYIDQLVRNEEIIQESNRDLSEEVFKRTNEIIYKSKELEKEREQKLKTEYEKQLMESEMSTLRLQMNPHFIFNSLNSIRYYILKEDSEKASDYITAFSKLLRMILQHSREKTIKLEDELDALRLYIEFERTRFENKFDYSINVAEDVDVSNIPIQPLLIQPFVENSIWHGLLHKDGTGHLNVEVFMEGAFLTVIVEDDGIGRRKSREYNSAKSSTYKSMGMQITKDRLRMMAKVQNADAGYEIVDMVDAEGSAAGTKVILKIKVL</sequence>
<feature type="transmembrane region" description="Helical" evidence="2">
    <location>
        <begin position="152"/>
        <end position="174"/>
    </location>
</feature>
<keyword evidence="2" id="KW-0812">Transmembrane</keyword>
<dbReference type="Proteomes" id="UP000005631">
    <property type="component" value="Chromosome"/>
</dbReference>
<evidence type="ECO:0000259" key="3">
    <source>
        <dbReference type="Pfam" id="PF06580"/>
    </source>
</evidence>
<reference evidence="5 6" key="1">
    <citation type="journal article" date="2012" name="Stand. Genomic Sci.">
        <title>Genome sequence of the orange-pigmented seawater bacterium Owenweeksia hongkongensis type strain (UST20020801(T)).</title>
        <authorList>
            <person name="Riedel T."/>
            <person name="Held B."/>
            <person name="Nolan M."/>
            <person name="Lucas S."/>
            <person name="Lapidus A."/>
            <person name="Tice H."/>
            <person name="Del Rio T.G."/>
            <person name="Cheng J.F."/>
            <person name="Han C."/>
            <person name="Tapia R."/>
            <person name="Goodwin L.A."/>
            <person name="Pitluck S."/>
            <person name="Liolios K."/>
            <person name="Mavromatis K."/>
            <person name="Pagani I."/>
            <person name="Ivanova N."/>
            <person name="Mikhailova N."/>
            <person name="Pati A."/>
            <person name="Chen A."/>
            <person name="Palaniappan K."/>
            <person name="Rohde M."/>
            <person name="Tindall B.J."/>
            <person name="Detter J.C."/>
            <person name="Goker M."/>
            <person name="Woyke T."/>
            <person name="Bristow J."/>
            <person name="Eisen J.A."/>
            <person name="Markowitz V."/>
            <person name="Hugenholtz P."/>
            <person name="Klenk H.P."/>
            <person name="Kyrpides N.C."/>
        </authorList>
    </citation>
    <scope>NUCLEOTIDE SEQUENCE</scope>
    <source>
        <strain evidence="6">DSM 17368 / JCM 12287 / NRRL B-23963</strain>
    </source>
</reference>
<dbReference type="Pfam" id="PF07695">
    <property type="entry name" value="7TMR-DISM_7TM"/>
    <property type="match status" value="1"/>
</dbReference>
<evidence type="ECO:0000313" key="6">
    <source>
        <dbReference type="Proteomes" id="UP000005631"/>
    </source>
</evidence>
<feature type="domain" description="7TM-DISM receptor extracellular" evidence="4">
    <location>
        <begin position="154"/>
        <end position="366"/>
    </location>
</feature>
<feature type="transmembrane region" description="Helical" evidence="2">
    <location>
        <begin position="252"/>
        <end position="273"/>
    </location>
</feature>
<evidence type="ECO:0000256" key="1">
    <source>
        <dbReference type="SAM" id="Coils"/>
    </source>
</evidence>
<accession>G8R8C4</accession>
<dbReference type="Gene3D" id="3.30.565.10">
    <property type="entry name" value="Histidine kinase-like ATPase, C-terminal domain"/>
    <property type="match status" value="1"/>
</dbReference>
<dbReference type="InterPro" id="IPR050640">
    <property type="entry name" value="Bact_2-comp_sensor_kinase"/>
</dbReference>
<evidence type="ECO:0000259" key="4">
    <source>
        <dbReference type="Pfam" id="PF07695"/>
    </source>
</evidence>
<feature type="transmembrane region" description="Helical" evidence="2">
    <location>
        <begin position="285"/>
        <end position="306"/>
    </location>
</feature>
<feature type="transmembrane region" description="Helical" evidence="2">
    <location>
        <begin position="313"/>
        <end position="333"/>
    </location>
</feature>
<dbReference type="KEGG" id="oho:Oweho_2549"/>
<dbReference type="InterPro" id="IPR011623">
    <property type="entry name" value="7TMR_DISM_rcpt_extracell_dom1"/>
</dbReference>
<dbReference type="InterPro" id="IPR010559">
    <property type="entry name" value="Sig_transdc_His_kin_internal"/>
</dbReference>
<keyword evidence="2" id="KW-0472">Membrane</keyword>
<feature type="transmembrane region" description="Helical" evidence="2">
    <location>
        <begin position="181"/>
        <end position="197"/>
    </location>
</feature>
<dbReference type="PANTHER" id="PTHR34220">
    <property type="entry name" value="SENSOR HISTIDINE KINASE YPDA"/>
    <property type="match status" value="1"/>
</dbReference>
<evidence type="ECO:0000256" key="2">
    <source>
        <dbReference type="SAM" id="Phobius"/>
    </source>
</evidence>
<gene>
    <name evidence="5" type="ordered locus">Oweho_2549</name>
</gene>
<dbReference type="GO" id="GO:0000155">
    <property type="term" value="F:phosphorelay sensor kinase activity"/>
    <property type="evidence" value="ECO:0007669"/>
    <property type="project" value="InterPro"/>
</dbReference>
<dbReference type="PANTHER" id="PTHR34220:SF7">
    <property type="entry name" value="SENSOR HISTIDINE KINASE YPDA"/>
    <property type="match status" value="1"/>
</dbReference>
<keyword evidence="6" id="KW-1185">Reference proteome</keyword>
<dbReference type="STRING" id="926562.Oweho_2549"/>
<dbReference type="SUPFAM" id="SSF55874">
    <property type="entry name" value="ATPase domain of HSP90 chaperone/DNA topoisomerase II/histidine kinase"/>
    <property type="match status" value="1"/>
</dbReference>
<keyword evidence="2" id="KW-1133">Transmembrane helix</keyword>
<protein>
    <submittedName>
        <fullName evidence="5">Putative regulator of cell autolysis</fullName>
    </submittedName>
</protein>